<dbReference type="Proteomes" id="UP000887560">
    <property type="component" value="Unplaced"/>
</dbReference>
<dbReference type="WBParaSite" id="scf7180000422426.g8934">
    <property type="protein sequence ID" value="scf7180000422426.g8934"/>
    <property type="gene ID" value="scf7180000422426.g8934"/>
</dbReference>
<organism evidence="1 2">
    <name type="scientific">Meloidogyne floridensis</name>
    <dbReference type="NCBI Taxonomy" id="298350"/>
    <lineage>
        <taxon>Eukaryota</taxon>
        <taxon>Metazoa</taxon>
        <taxon>Ecdysozoa</taxon>
        <taxon>Nematoda</taxon>
        <taxon>Chromadorea</taxon>
        <taxon>Rhabditida</taxon>
        <taxon>Tylenchina</taxon>
        <taxon>Tylenchomorpha</taxon>
        <taxon>Tylenchoidea</taxon>
        <taxon>Meloidogynidae</taxon>
        <taxon>Meloidogyninae</taxon>
        <taxon>Meloidogyne</taxon>
    </lineage>
</organism>
<accession>A0A915NXH7</accession>
<sequence length="94" mass="11289">MTNYEKCLFKLFNENKNNDKELFQRLRFSTTIFVKKVDGLKLEDGQMTVNYDEDIMEEDNILENMKLIGKITPLINYGNYEFYIDKDGIMREKE</sequence>
<evidence type="ECO:0000313" key="1">
    <source>
        <dbReference type="Proteomes" id="UP000887560"/>
    </source>
</evidence>
<dbReference type="AlphaFoldDB" id="A0A915NXH7"/>
<name>A0A915NXH7_9BILA</name>
<keyword evidence="1" id="KW-1185">Reference proteome</keyword>
<protein>
    <submittedName>
        <fullName evidence="2">Translationally-controlled tumor protein homolog</fullName>
    </submittedName>
</protein>
<reference evidence="2" key="1">
    <citation type="submission" date="2022-11" db="UniProtKB">
        <authorList>
            <consortium name="WormBaseParasite"/>
        </authorList>
    </citation>
    <scope>IDENTIFICATION</scope>
</reference>
<proteinExistence type="predicted"/>
<evidence type="ECO:0000313" key="2">
    <source>
        <dbReference type="WBParaSite" id="scf7180000422426.g8934"/>
    </source>
</evidence>